<feature type="region of interest" description="Disordered" evidence="1">
    <location>
        <begin position="1"/>
        <end position="28"/>
    </location>
</feature>
<feature type="region of interest" description="Disordered" evidence="1">
    <location>
        <begin position="288"/>
        <end position="314"/>
    </location>
</feature>
<name>A0A0N1HGV3_9EURO</name>
<gene>
    <name evidence="2" type="ORF">AB675_2879</name>
</gene>
<dbReference type="Proteomes" id="UP000038010">
    <property type="component" value="Unassembled WGS sequence"/>
</dbReference>
<evidence type="ECO:0000313" key="2">
    <source>
        <dbReference type="EMBL" id="KPI45024.1"/>
    </source>
</evidence>
<keyword evidence="3" id="KW-1185">Reference proteome</keyword>
<organism evidence="2 3">
    <name type="scientific">Cyphellophora attinorum</name>
    <dbReference type="NCBI Taxonomy" id="1664694"/>
    <lineage>
        <taxon>Eukaryota</taxon>
        <taxon>Fungi</taxon>
        <taxon>Dikarya</taxon>
        <taxon>Ascomycota</taxon>
        <taxon>Pezizomycotina</taxon>
        <taxon>Eurotiomycetes</taxon>
        <taxon>Chaetothyriomycetidae</taxon>
        <taxon>Chaetothyriales</taxon>
        <taxon>Cyphellophoraceae</taxon>
        <taxon>Cyphellophora</taxon>
    </lineage>
</organism>
<comment type="caution">
    <text evidence="2">The sequence shown here is derived from an EMBL/GenBank/DDBJ whole genome shotgun (WGS) entry which is preliminary data.</text>
</comment>
<dbReference type="EMBL" id="LFJN01000002">
    <property type="protein sequence ID" value="KPI45024.1"/>
    <property type="molecule type" value="Genomic_DNA"/>
</dbReference>
<dbReference type="VEuPathDB" id="FungiDB:AB675_2879"/>
<dbReference type="RefSeq" id="XP_018004987.1">
    <property type="nucleotide sequence ID" value="XM_018142885.1"/>
</dbReference>
<proteinExistence type="predicted"/>
<feature type="compositionally biased region" description="Low complexity" evidence="1">
    <location>
        <begin position="1"/>
        <end position="11"/>
    </location>
</feature>
<sequence>MPSSSPMSSLTPVPPDSHHDTQGWPYRDTQEIPSQLNQHLHAYYEEDLNAQAFDFLHSIVSNSVSPHNPAAKVFIPPSPQIALAATLAVHPNTTTRSEDRSRHAQNISAFKLLRLLINVTGPYTPFQKAFRFRKYQDFFHTTKEVSEETYVDTRHQYAGTNNLFNRADDFWALIGWAFNCACLPDMYAERWKYYEPLLDLLIQILEIDYVYCHAKEAWEDSLLWSYVELASGGYGKSRRIFRAIFASGTTRDLNEFREIFNKELKRPKVKEEIADRKIDLDNDEFADYDSSSDEFSETEDTRPNKRARRTRSARSSTVSLHSAYEADASSTAATLGSPTALRLRTRLLRLLAALATQPSLIAHSSSAFVAEDELYTLFVEFISPLPLPIFQQIILPDTHTSAPFDRQTHIAMCEAILARMLESQAPKNDNADGSLDASRLVQCYLPYAASSTDFESQARVALCVEALARLLDRSGALVDPEQNGGVDAQIVGWAVEEGVRRRLEVALRSVDGRKAGKKGSNTKKDEDRVVLRESSERLRVLVQTDVRH</sequence>
<dbReference type="OrthoDB" id="5411773at2759"/>
<feature type="compositionally biased region" description="Acidic residues" evidence="1">
    <location>
        <begin position="288"/>
        <end position="298"/>
    </location>
</feature>
<reference evidence="2 3" key="1">
    <citation type="submission" date="2015-06" db="EMBL/GenBank/DDBJ databases">
        <title>Draft genome of the ant-associated black yeast Phialophora attae CBS 131958.</title>
        <authorList>
            <person name="Moreno L.F."/>
            <person name="Stielow B.J."/>
            <person name="de Hoog S."/>
            <person name="Vicente V.A."/>
            <person name="Weiss V.A."/>
            <person name="de Vries M."/>
            <person name="Cruz L.M."/>
            <person name="Souza E.M."/>
        </authorList>
    </citation>
    <scope>NUCLEOTIDE SEQUENCE [LARGE SCALE GENOMIC DNA]</scope>
    <source>
        <strain evidence="2 3">CBS 131958</strain>
    </source>
</reference>
<protein>
    <submittedName>
        <fullName evidence="2">Uncharacterized protein</fullName>
    </submittedName>
</protein>
<accession>A0A0N1HGV3</accession>
<dbReference type="AlphaFoldDB" id="A0A0N1HGV3"/>
<evidence type="ECO:0000313" key="3">
    <source>
        <dbReference type="Proteomes" id="UP000038010"/>
    </source>
</evidence>
<dbReference type="GeneID" id="28734765"/>
<evidence type="ECO:0000256" key="1">
    <source>
        <dbReference type="SAM" id="MobiDB-lite"/>
    </source>
</evidence>